<proteinExistence type="predicted"/>
<dbReference type="InterPro" id="IPR045795">
    <property type="entry name" value="SLT_4"/>
</dbReference>
<feature type="domain" description="Transglycosylase SLT" evidence="1">
    <location>
        <begin position="6"/>
        <end position="192"/>
    </location>
</feature>
<name>A0ABX6QHN9_9HYPH</name>
<dbReference type="CDD" id="cd00442">
    <property type="entry name" value="Lyz-like"/>
    <property type="match status" value="1"/>
</dbReference>
<dbReference type="RefSeq" id="WP_005866399.1">
    <property type="nucleotide sequence ID" value="NZ_CACVBB010000001.1"/>
</dbReference>
<protein>
    <recommendedName>
        <fullName evidence="1">Transglycosylase SLT domain-containing protein</fullName>
    </recommendedName>
</protein>
<dbReference type="Gene3D" id="1.10.530.10">
    <property type="match status" value="1"/>
</dbReference>
<keyword evidence="3" id="KW-1185">Reference proteome</keyword>
<dbReference type="SUPFAM" id="SSF53955">
    <property type="entry name" value="Lysozyme-like"/>
    <property type="match status" value="1"/>
</dbReference>
<dbReference type="Pfam" id="PF19489">
    <property type="entry name" value="SLT_4"/>
    <property type="match status" value="1"/>
</dbReference>
<sequence length="195" mass="22212">MQHLLFLGALVFLLGGCVTSTSLNTNNACAILAQKNGFFDNWGKASKNAEMRYGIPISIILATINMESSFRRNARPPRKKLLGFIPWKRRSTAYGYSQALDSTWEMYLRSTGRSFAWRTNFADAADFVAWYHRQSVKRNGVRFDDAYNLYLNYHMGHGAYARSKGYATAALAQAAERMARISKRYEQQLKACGWH</sequence>
<accession>A0ABX6QHN9</accession>
<dbReference type="Proteomes" id="UP000509443">
    <property type="component" value="Chromosome"/>
</dbReference>
<organism evidence="2 3">
    <name type="scientific">Bartonella alsatica</name>
    <dbReference type="NCBI Taxonomy" id="52764"/>
    <lineage>
        <taxon>Bacteria</taxon>
        <taxon>Pseudomonadati</taxon>
        <taxon>Pseudomonadota</taxon>
        <taxon>Alphaproteobacteria</taxon>
        <taxon>Hyphomicrobiales</taxon>
        <taxon>Bartonellaceae</taxon>
        <taxon>Bartonella</taxon>
    </lineage>
</organism>
<dbReference type="InterPro" id="IPR023346">
    <property type="entry name" value="Lysozyme-like_dom_sf"/>
</dbReference>
<reference evidence="2 3" key="1">
    <citation type="submission" date="2020-06" db="EMBL/GenBank/DDBJ databases">
        <title>Complete closed genome sequence of Bartonella alsatica CIP 105477.</title>
        <authorList>
            <person name="Thibau A."/>
            <person name="Schultze T.G."/>
            <person name="Kempf V.A.J."/>
        </authorList>
    </citation>
    <scope>NUCLEOTIDE SEQUENCE [LARGE SCALE GENOMIC DNA]</scope>
    <source>
        <strain evidence="2 3">CIP 105477</strain>
    </source>
</reference>
<evidence type="ECO:0000313" key="2">
    <source>
        <dbReference type="EMBL" id="QLC52113.1"/>
    </source>
</evidence>
<evidence type="ECO:0000259" key="1">
    <source>
        <dbReference type="Pfam" id="PF19489"/>
    </source>
</evidence>
<dbReference type="EMBL" id="CP058235">
    <property type="protein sequence ID" value="QLC52113.1"/>
    <property type="molecule type" value="Genomic_DNA"/>
</dbReference>
<evidence type="ECO:0000313" key="3">
    <source>
        <dbReference type="Proteomes" id="UP000509443"/>
    </source>
</evidence>
<gene>
    <name evidence="2" type="ORF">HWV54_04305</name>
</gene>